<keyword evidence="4" id="KW-1185">Reference proteome</keyword>
<proteinExistence type="predicted"/>
<dbReference type="EMBL" id="BMHQ01000005">
    <property type="protein sequence ID" value="GGE16968.1"/>
    <property type="molecule type" value="Genomic_DNA"/>
</dbReference>
<sequence length="372" mass="42215">MLMASRLEVEDRLEKVRNLMIEKELDAVILRKRRSFSWLTGGRANDIVQTVEEGVADLVILPERAVCVTTQMEAARIREEELDGLGFEFVTTEWTEGTEQALTALCEGRRVGADVLPAALGLDHGVYIGQALARLTYVLTPPEQDRYRELCQMAARAVESTCREIEPGMIEHEIAAHAASKVIAFGARVQVLLVAADERIYNYRHPIPTDKKLQRYAMLVLCAEKWGLVANVTRFVHFGPLPKEVAENRFKLARIDAVMNHATRPGVRIREVFQKGIEAYEQAGYPGDWRYLHQGGPTGYASREFLATLESEGDVQLYQAFAWNPSIRGIKSEDTILVKQDSNEFLTYTGDWPVLRVELDSRWYHRPDILIR</sequence>
<feature type="domain" description="Creatinase N-terminal" evidence="2">
    <location>
        <begin position="12"/>
        <end position="114"/>
    </location>
</feature>
<dbReference type="Gene3D" id="3.90.230.10">
    <property type="entry name" value="Creatinase/methionine aminopeptidase superfamily"/>
    <property type="match status" value="1"/>
</dbReference>
<evidence type="ECO:0000313" key="3">
    <source>
        <dbReference type="EMBL" id="GGE16968.1"/>
    </source>
</evidence>
<dbReference type="Pfam" id="PF01321">
    <property type="entry name" value="Creatinase_N"/>
    <property type="match status" value="1"/>
</dbReference>
<dbReference type="Gene3D" id="3.40.350.10">
    <property type="entry name" value="Creatinase/prolidase N-terminal domain"/>
    <property type="match status" value="1"/>
</dbReference>
<dbReference type="CDD" id="cd01066">
    <property type="entry name" value="APP_MetAP"/>
    <property type="match status" value="1"/>
</dbReference>
<dbReference type="InterPro" id="IPR000587">
    <property type="entry name" value="Creatinase_N"/>
</dbReference>
<dbReference type="PANTHER" id="PTHR46112">
    <property type="entry name" value="AMINOPEPTIDASE"/>
    <property type="match status" value="1"/>
</dbReference>
<dbReference type="RefSeq" id="WP_229751901.1">
    <property type="nucleotide sequence ID" value="NZ_BMHQ01000005.1"/>
</dbReference>
<evidence type="ECO:0000259" key="1">
    <source>
        <dbReference type="Pfam" id="PF00557"/>
    </source>
</evidence>
<reference evidence="3" key="1">
    <citation type="journal article" date="2014" name="Int. J. Syst. Evol. Microbiol.">
        <title>Complete genome sequence of Corynebacterium casei LMG S-19264T (=DSM 44701T), isolated from a smear-ripened cheese.</title>
        <authorList>
            <consortium name="US DOE Joint Genome Institute (JGI-PGF)"/>
            <person name="Walter F."/>
            <person name="Albersmeier A."/>
            <person name="Kalinowski J."/>
            <person name="Ruckert C."/>
        </authorList>
    </citation>
    <scope>NUCLEOTIDE SEQUENCE</scope>
    <source>
        <strain evidence="3">CGMCC 1.15179</strain>
    </source>
</reference>
<name>A0A8J2VI04_9BACL</name>
<evidence type="ECO:0000313" key="4">
    <source>
        <dbReference type="Proteomes" id="UP000625210"/>
    </source>
</evidence>
<organism evidence="3 4">
    <name type="scientific">Marinithermofilum abyssi</name>
    <dbReference type="NCBI Taxonomy" id="1571185"/>
    <lineage>
        <taxon>Bacteria</taxon>
        <taxon>Bacillati</taxon>
        <taxon>Bacillota</taxon>
        <taxon>Bacilli</taxon>
        <taxon>Bacillales</taxon>
        <taxon>Thermoactinomycetaceae</taxon>
        <taxon>Marinithermofilum</taxon>
    </lineage>
</organism>
<dbReference type="SUPFAM" id="SSF55920">
    <property type="entry name" value="Creatinase/aminopeptidase"/>
    <property type="match status" value="1"/>
</dbReference>
<dbReference type="InterPro" id="IPR000994">
    <property type="entry name" value="Pept_M24"/>
</dbReference>
<dbReference type="PANTHER" id="PTHR46112:SF2">
    <property type="entry name" value="XAA-PRO AMINOPEPTIDASE P-RELATED"/>
    <property type="match status" value="1"/>
</dbReference>
<dbReference type="InterPro" id="IPR029149">
    <property type="entry name" value="Creatin/AminoP/Spt16_N"/>
</dbReference>
<accession>A0A8J2VI04</accession>
<comment type="caution">
    <text evidence="3">The sequence shown here is derived from an EMBL/GenBank/DDBJ whole genome shotgun (WGS) entry which is preliminary data.</text>
</comment>
<dbReference type="Proteomes" id="UP000625210">
    <property type="component" value="Unassembled WGS sequence"/>
</dbReference>
<dbReference type="InterPro" id="IPR050659">
    <property type="entry name" value="Peptidase_M24B"/>
</dbReference>
<dbReference type="AlphaFoldDB" id="A0A8J2VI04"/>
<dbReference type="SUPFAM" id="SSF53092">
    <property type="entry name" value="Creatinase/prolidase N-terminal domain"/>
    <property type="match status" value="1"/>
</dbReference>
<reference evidence="3" key="2">
    <citation type="submission" date="2020-09" db="EMBL/GenBank/DDBJ databases">
        <authorList>
            <person name="Sun Q."/>
            <person name="Zhou Y."/>
        </authorList>
    </citation>
    <scope>NUCLEOTIDE SEQUENCE</scope>
    <source>
        <strain evidence="3">CGMCC 1.15179</strain>
    </source>
</reference>
<dbReference type="InterPro" id="IPR036005">
    <property type="entry name" value="Creatinase/aminopeptidase-like"/>
</dbReference>
<evidence type="ECO:0000259" key="2">
    <source>
        <dbReference type="Pfam" id="PF01321"/>
    </source>
</evidence>
<feature type="domain" description="Peptidase M24" evidence="1">
    <location>
        <begin position="146"/>
        <end position="338"/>
    </location>
</feature>
<protein>
    <submittedName>
        <fullName evidence="3">Peptidase M24</fullName>
    </submittedName>
</protein>
<dbReference type="Pfam" id="PF00557">
    <property type="entry name" value="Peptidase_M24"/>
    <property type="match status" value="1"/>
</dbReference>
<gene>
    <name evidence="3" type="ORF">GCM10011571_18330</name>
</gene>